<dbReference type="AlphaFoldDB" id="A0A5D3BGN4"/>
<organism evidence="2 3">
    <name type="scientific">Cucumis melo var. makuwa</name>
    <name type="common">Oriental melon</name>
    <dbReference type="NCBI Taxonomy" id="1194695"/>
    <lineage>
        <taxon>Eukaryota</taxon>
        <taxon>Viridiplantae</taxon>
        <taxon>Streptophyta</taxon>
        <taxon>Embryophyta</taxon>
        <taxon>Tracheophyta</taxon>
        <taxon>Spermatophyta</taxon>
        <taxon>Magnoliopsida</taxon>
        <taxon>eudicotyledons</taxon>
        <taxon>Gunneridae</taxon>
        <taxon>Pentapetalae</taxon>
        <taxon>rosids</taxon>
        <taxon>fabids</taxon>
        <taxon>Cucurbitales</taxon>
        <taxon>Cucurbitaceae</taxon>
        <taxon>Benincaseae</taxon>
        <taxon>Cucumis</taxon>
    </lineage>
</organism>
<protein>
    <submittedName>
        <fullName evidence="2">Nuclear pore complex protein NUP205</fullName>
    </submittedName>
</protein>
<proteinExistence type="predicted"/>
<feature type="region of interest" description="Disordered" evidence="1">
    <location>
        <begin position="49"/>
        <end position="68"/>
    </location>
</feature>
<name>A0A5D3BGN4_CUCMM</name>
<evidence type="ECO:0000313" key="2">
    <source>
        <dbReference type="EMBL" id="TYJ97811.1"/>
    </source>
</evidence>
<evidence type="ECO:0000256" key="1">
    <source>
        <dbReference type="SAM" id="MobiDB-lite"/>
    </source>
</evidence>
<gene>
    <name evidence="2" type="ORF">E5676_scaffold285G00210</name>
</gene>
<sequence>MMSSKQNLHIIESALFGPSPPSPAQRVELLHAIHNSLPAFRSLLQFPPPKASDRAQVQSKEVRRPDSSTITLDDQDVEIVNSSSICFFLACQLDYESTT</sequence>
<dbReference type="Proteomes" id="UP000321947">
    <property type="component" value="Unassembled WGS sequence"/>
</dbReference>
<comment type="caution">
    <text evidence="2">The sequence shown here is derived from an EMBL/GenBank/DDBJ whole genome shotgun (WGS) entry which is preliminary data.</text>
</comment>
<dbReference type="EMBL" id="SSTD01018577">
    <property type="protein sequence ID" value="TYJ97811.1"/>
    <property type="molecule type" value="Genomic_DNA"/>
</dbReference>
<accession>A0A5D3BGN4</accession>
<evidence type="ECO:0000313" key="3">
    <source>
        <dbReference type="Proteomes" id="UP000321947"/>
    </source>
</evidence>
<reference evidence="2 3" key="1">
    <citation type="submission" date="2019-08" db="EMBL/GenBank/DDBJ databases">
        <title>Draft genome sequences of two oriental melons (Cucumis melo L. var makuwa).</title>
        <authorList>
            <person name="Kwon S.-Y."/>
        </authorList>
    </citation>
    <scope>NUCLEOTIDE SEQUENCE [LARGE SCALE GENOMIC DNA]</scope>
    <source>
        <strain evidence="3">cv. Chang Bougi</strain>
        <tissue evidence="2">Leaf</tissue>
    </source>
</reference>